<evidence type="ECO:0000313" key="6">
    <source>
        <dbReference type="EMBL" id="KAJ8299311.1"/>
    </source>
</evidence>
<evidence type="ECO:0000256" key="2">
    <source>
        <dbReference type="ARBA" id="ARBA00022553"/>
    </source>
</evidence>
<evidence type="ECO:0000256" key="3">
    <source>
        <dbReference type="ARBA" id="ARBA00022843"/>
    </source>
</evidence>
<dbReference type="PANTHER" id="PTHR46963:SF2">
    <property type="match status" value="1"/>
</dbReference>
<dbReference type="Pfam" id="PF12012">
    <property type="entry name" value="DUF3504"/>
    <property type="match status" value="1"/>
</dbReference>
<evidence type="ECO:0000256" key="1">
    <source>
        <dbReference type="ARBA" id="ARBA00022499"/>
    </source>
</evidence>
<dbReference type="Proteomes" id="UP001217089">
    <property type="component" value="Unassembled WGS sequence"/>
</dbReference>
<keyword evidence="2" id="KW-0597">Phosphoprotein</keyword>
<organism evidence="6 7">
    <name type="scientific">Tegillarca granosa</name>
    <name type="common">Malaysian cockle</name>
    <name type="synonym">Anadara granosa</name>
    <dbReference type="NCBI Taxonomy" id="220873"/>
    <lineage>
        <taxon>Eukaryota</taxon>
        <taxon>Metazoa</taxon>
        <taxon>Spiralia</taxon>
        <taxon>Lophotrochozoa</taxon>
        <taxon>Mollusca</taxon>
        <taxon>Bivalvia</taxon>
        <taxon>Autobranchia</taxon>
        <taxon>Pteriomorphia</taxon>
        <taxon>Arcoida</taxon>
        <taxon>Arcoidea</taxon>
        <taxon>Arcidae</taxon>
        <taxon>Tegillarca</taxon>
    </lineage>
</organism>
<accession>A0ABQ9E4G5</accession>
<keyword evidence="3" id="KW-0832">Ubl conjugation</keyword>
<reference evidence="6 7" key="1">
    <citation type="submission" date="2022-12" db="EMBL/GenBank/DDBJ databases">
        <title>Chromosome-level genome of Tegillarca granosa.</title>
        <authorList>
            <person name="Kim J."/>
        </authorList>
    </citation>
    <scope>NUCLEOTIDE SEQUENCE [LARGE SCALE GENOMIC DNA]</scope>
    <source>
        <strain evidence="6">Teg-2019</strain>
        <tissue evidence="6">Adductor muscle</tissue>
    </source>
</reference>
<feature type="domain" description="ZMYM2-like/QRICH1 C-terminal" evidence="5">
    <location>
        <begin position="74"/>
        <end position="210"/>
    </location>
</feature>
<protein>
    <recommendedName>
        <fullName evidence="5">ZMYM2-like/QRICH1 C-terminal domain-containing protein</fullName>
    </recommendedName>
</protein>
<keyword evidence="7" id="KW-1185">Reference proteome</keyword>
<gene>
    <name evidence="6" type="ORF">KUTeg_023371</name>
</gene>
<dbReference type="EMBL" id="JARBDR010000921">
    <property type="protein sequence ID" value="KAJ8299311.1"/>
    <property type="molecule type" value="Genomic_DNA"/>
</dbReference>
<keyword evidence="1" id="KW-1017">Isopeptide bond</keyword>
<sequence length="210" mass="24732">MTNQKKIEEIPPAVLNDNLKSFYLILDRYLSEKSYVTSIIRGVEFKASRTVLKSKRRKLKQEGKGRKPNRSEPVSSDEESVLWQKGILGSSTPKALQNAIWWGNNFFGLRGRDEHHKLKWGDITIESEVTHGGYESYYIKFEERDTKTRKDPGHDRPFDPKLYETPETQSKCPVRLLLEFTHRRPVEMCQADSPFYIHMHPSYKQQHTWY</sequence>
<evidence type="ECO:0000313" key="7">
    <source>
        <dbReference type="Proteomes" id="UP001217089"/>
    </source>
</evidence>
<dbReference type="InterPro" id="IPR021893">
    <property type="entry name" value="ZMYM2-like_C"/>
</dbReference>
<feature type="region of interest" description="Disordered" evidence="4">
    <location>
        <begin position="56"/>
        <end position="78"/>
    </location>
</feature>
<dbReference type="PANTHER" id="PTHR46963">
    <property type="entry name" value="SIMILAR TO RIKEN CDNA E130308A19"/>
    <property type="match status" value="1"/>
</dbReference>
<name>A0ABQ9E4G5_TEGGR</name>
<evidence type="ECO:0000256" key="4">
    <source>
        <dbReference type="SAM" id="MobiDB-lite"/>
    </source>
</evidence>
<proteinExistence type="predicted"/>
<dbReference type="InterPro" id="IPR042838">
    <property type="entry name" value="KIAA1958"/>
</dbReference>
<evidence type="ECO:0000259" key="5">
    <source>
        <dbReference type="Pfam" id="PF12012"/>
    </source>
</evidence>
<comment type="caution">
    <text evidence="6">The sequence shown here is derived from an EMBL/GenBank/DDBJ whole genome shotgun (WGS) entry which is preliminary data.</text>
</comment>